<evidence type="ECO:0000256" key="3">
    <source>
        <dbReference type="ARBA" id="ARBA00022553"/>
    </source>
</evidence>
<dbReference type="EC" id="2.7.13.3" evidence="2"/>
<dbReference type="InterPro" id="IPR013656">
    <property type="entry name" value="PAS_4"/>
</dbReference>
<dbReference type="NCBIfam" id="TIGR00229">
    <property type="entry name" value="sensory_box"/>
    <property type="match status" value="6"/>
</dbReference>
<evidence type="ECO:0000313" key="10">
    <source>
        <dbReference type="Proteomes" id="UP000198876"/>
    </source>
</evidence>
<feature type="domain" description="PAS" evidence="7">
    <location>
        <begin position="628"/>
        <end position="699"/>
    </location>
</feature>
<feature type="domain" description="PAS" evidence="7">
    <location>
        <begin position="505"/>
        <end position="574"/>
    </location>
</feature>
<dbReference type="InterPro" id="IPR036097">
    <property type="entry name" value="HisK_dim/P_sf"/>
</dbReference>
<dbReference type="InterPro" id="IPR005467">
    <property type="entry name" value="His_kinase_dom"/>
</dbReference>
<dbReference type="Gene3D" id="3.30.450.20">
    <property type="entry name" value="PAS domain"/>
    <property type="match status" value="6"/>
</dbReference>
<dbReference type="SMART" id="SM00086">
    <property type="entry name" value="PAC"/>
    <property type="match status" value="5"/>
</dbReference>
<dbReference type="SMART" id="SM00388">
    <property type="entry name" value="HisKA"/>
    <property type="match status" value="1"/>
</dbReference>
<evidence type="ECO:0000256" key="5">
    <source>
        <dbReference type="ARBA" id="ARBA00022777"/>
    </source>
</evidence>
<feature type="domain" description="PAS" evidence="7">
    <location>
        <begin position="384"/>
        <end position="454"/>
    </location>
</feature>
<dbReference type="Pfam" id="PF08448">
    <property type="entry name" value="PAS_4"/>
    <property type="match status" value="3"/>
</dbReference>
<keyword evidence="4" id="KW-0808">Transferase</keyword>
<evidence type="ECO:0000256" key="4">
    <source>
        <dbReference type="ARBA" id="ARBA00022679"/>
    </source>
</evidence>
<dbReference type="FunFam" id="3.30.565.10:FF:000006">
    <property type="entry name" value="Sensor histidine kinase WalK"/>
    <property type="match status" value="1"/>
</dbReference>
<dbReference type="InterPro" id="IPR013767">
    <property type="entry name" value="PAS_fold"/>
</dbReference>
<feature type="domain" description="PAC" evidence="8">
    <location>
        <begin position="220"/>
        <end position="272"/>
    </location>
</feature>
<proteinExistence type="predicted"/>
<dbReference type="GO" id="GO:0006355">
    <property type="term" value="P:regulation of DNA-templated transcription"/>
    <property type="evidence" value="ECO:0007669"/>
    <property type="project" value="InterPro"/>
</dbReference>
<dbReference type="EMBL" id="FOOQ01000009">
    <property type="protein sequence ID" value="SFH02561.1"/>
    <property type="molecule type" value="Genomic_DNA"/>
</dbReference>
<reference evidence="10" key="1">
    <citation type="submission" date="2016-10" db="EMBL/GenBank/DDBJ databases">
        <authorList>
            <person name="Varghese N."/>
            <person name="Submissions S."/>
        </authorList>
    </citation>
    <scope>NUCLEOTIDE SEQUENCE [LARGE SCALE GENOMIC DNA]</scope>
    <source>
        <strain evidence="10">CGMCC 1.7739</strain>
    </source>
</reference>
<dbReference type="InterPro" id="IPR004358">
    <property type="entry name" value="Sig_transdc_His_kin-like_C"/>
</dbReference>
<dbReference type="Pfam" id="PF02518">
    <property type="entry name" value="HATPase_c"/>
    <property type="match status" value="1"/>
</dbReference>
<dbReference type="SUPFAM" id="SSF47384">
    <property type="entry name" value="Homodimeric domain of signal transducing histidine kinase"/>
    <property type="match status" value="1"/>
</dbReference>
<keyword evidence="5" id="KW-0418">Kinase</keyword>
<keyword evidence="10" id="KW-1185">Reference proteome</keyword>
<dbReference type="GO" id="GO:0000155">
    <property type="term" value="F:phosphorelay sensor kinase activity"/>
    <property type="evidence" value="ECO:0007669"/>
    <property type="project" value="InterPro"/>
</dbReference>
<evidence type="ECO:0000259" key="6">
    <source>
        <dbReference type="PROSITE" id="PS50109"/>
    </source>
</evidence>
<dbReference type="InterPro" id="IPR003661">
    <property type="entry name" value="HisK_dim/P_dom"/>
</dbReference>
<sequence length="977" mass="110368">MSTNPDATPEALWGDADGDVALRRYQTLTDTLDDGIYHLDAEGRVLAVNDELLETTGHAREELLGEHASVLLADDGAERAAREISRRLQSQSRDVTPIEVGLRTAGGEAVRRELRVSPLVEDGKFRGSLGVVRDCGRTADARRETEEQFRSLADAVEEYAIFRLDAEGRVASWNEGAERIKGYDEAEIVGEHISAFYTDDDREAGAPERNLERARTEGSIEDEGWRVRRDGSRFWANVTLTAIRDDDGTHRGYLKVTRDMTDQHRRELELESELQRLFSRISDAFYAVDDEYRFTHVNERAEELLQQSEEELLGKRLWDVFPSAGEIDDVWDAFETAKESQEATSYELYYDMLGFWVEANLYPSETGISVYFRDVSDRKKREQELERYETIVETVDDGIYAVDSDSRFVMVNGAFCEMVGYEREDLLGEPASTVHNEGITAQAKTMTEEVLSGERTLAKIELDLWTSSGETIPVESHFAPFPDGDGYGRCGVVRDISERIERERELAKYETIVEAVEDGIYAVDAEGYFTMVNDSYTELTGYSREELLGSHVSTVVGDDTIGRAREIEAELKRGGLGEPLEAELQTADGGRVAAEATFALLPGDSRERIGVARDITERKARERALEESERRYRMLVEHFPNGAVGLYDEGLTYTVAGGTMLHERGISPGEVVGTSIYERYSEELVEEIKPHFEAVFDGESRTFEVEHLNRHLLAHTLPVRNADDDIYAGMVMLQDVTERKKYREKLEASNERLEQFAYVASHDLQEPLRMVTSYLGLIENRYADALDEDGREFIDFAVDGAERMREMIDALLRYSRVETQGDSFRPVDLDAVLEDVRDDLRMRIEETDAEIESDSLPRVEGDASQLRQLFQNLLSNALRYSGDEPPRVDITAEREGDDWVVSVRDEGIGIDPEDSDRVFEVFQRLHTRDEHAGTGIGLALCRRIVERHGGEIWVDSEPGEGATFSCRLPDGGDRTDG</sequence>
<dbReference type="OrthoDB" id="106630at2157"/>
<dbReference type="SMART" id="SM00091">
    <property type="entry name" value="PAS"/>
    <property type="match status" value="6"/>
</dbReference>
<dbReference type="SUPFAM" id="SSF55874">
    <property type="entry name" value="ATPase domain of HSP90 chaperone/DNA topoisomerase II/histidine kinase"/>
    <property type="match status" value="1"/>
</dbReference>
<dbReference type="SMART" id="SM00387">
    <property type="entry name" value="HATPase_c"/>
    <property type="match status" value="1"/>
</dbReference>
<dbReference type="PROSITE" id="PS50109">
    <property type="entry name" value="HIS_KIN"/>
    <property type="match status" value="1"/>
</dbReference>
<dbReference type="Pfam" id="PF00512">
    <property type="entry name" value="HisKA"/>
    <property type="match status" value="1"/>
</dbReference>
<dbReference type="PROSITE" id="PS50112">
    <property type="entry name" value="PAS"/>
    <property type="match status" value="6"/>
</dbReference>
<feature type="domain" description="PAS" evidence="7">
    <location>
        <begin position="270"/>
        <end position="315"/>
    </location>
</feature>
<evidence type="ECO:0000256" key="1">
    <source>
        <dbReference type="ARBA" id="ARBA00000085"/>
    </source>
</evidence>
<name>A0A1I2WSH9_9EURY</name>
<dbReference type="InterPro" id="IPR000014">
    <property type="entry name" value="PAS"/>
</dbReference>
<dbReference type="PROSITE" id="PS50113">
    <property type="entry name" value="PAC"/>
    <property type="match status" value="4"/>
</dbReference>
<dbReference type="InterPro" id="IPR052162">
    <property type="entry name" value="Sensor_kinase/Photoreceptor"/>
</dbReference>
<dbReference type="InterPro" id="IPR035965">
    <property type="entry name" value="PAS-like_dom_sf"/>
</dbReference>
<gene>
    <name evidence="9" type="ORF">SAMN04488063_3609</name>
</gene>
<dbReference type="CDD" id="cd00130">
    <property type="entry name" value="PAS"/>
    <property type="match status" value="4"/>
</dbReference>
<feature type="domain" description="Histidine kinase" evidence="6">
    <location>
        <begin position="759"/>
        <end position="972"/>
    </location>
</feature>
<evidence type="ECO:0000313" key="9">
    <source>
        <dbReference type="EMBL" id="SFH02561.1"/>
    </source>
</evidence>
<evidence type="ECO:0000256" key="2">
    <source>
        <dbReference type="ARBA" id="ARBA00012438"/>
    </source>
</evidence>
<dbReference type="RefSeq" id="WP_092893959.1">
    <property type="nucleotide sequence ID" value="NZ_FOOQ01000009.1"/>
</dbReference>
<organism evidence="9 10">
    <name type="scientific">Halopelagius inordinatus</name>
    <dbReference type="NCBI Taxonomy" id="553467"/>
    <lineage>
        <taxon>Archaea</taxon>
        <taxon>Methanobacteriati</taxon>
        <taxon>Methanobacteriota</taxon>
        <taxon>Stenosarchaea group</taxon>
        <taxon>Halobacteria</taxon>
        <taxon>Halobacteriales</taxon>
        <taxon>Haloferacaceae</taxon>
    </lineage>
</organism>
<dbReference type="AlphaFoldDB" id="A0A1I2WSH9"/>
<dbReference type="STRING" id="553467.SAMN04488063_3609"/>
<protein>
    <recommendedName>
        <fullName evidence="2">histidine kinase</fullName>
        <ecNumber evidence="2">2.7.13.3</ecNumber>
    </recommendedName>
</protein>
<evidence type="ECO:0000259" key="7">
    <source>
        <dbReference type="PROSITE" id="PS50112"/>
    </source>
</evidence>
<dbReference type="InterPro" id="IPR036890">
    <property type="entry name" value="HATPase_C_sf"/>
</dbReference>
<feature type="domain" description="PAC" evidence="8">
    <location>
        <begin position="458"/>
        <end position="508"/>
    </location>
</feature>
<keyword evidence="3" id="KW-0597">Phosphoprotein</keyword>
<dbReference type="InterPro" id="IPR001610">
    <property type="entry name" value="PAC"/>
</dbReference>
<dbReference type="PANTHER" id="PTHR43304:SF1">
    <property type="entry name" value="PAC DOMAIN-CONTAINING PROTEIN"/>
    <property type="match status" value="1"/>
</dbReference>
<accession>A0A1I2WSH9</accession>
<dbReference type="Pfam" id="PF00989">
    <property type="entry name" value="PAS"/>
    <property type="match status" value="2"/>
</dbReference>
<dbReference type="Proteomes" id="UP000198876">
    <property type="component" value="Unassembled WGS sequence"/>
</dbReference>
<dbReference type="PRINTS" id="PR00344">
    <property type="entry name" value="BCTRLSENSOR"/>
</dbReference>
<feature type="domain" description="PAS" evidence="7">
    <location>
        <begin position="21"/>
        <end position="91"/>
    </location>
</feature>
<feature type="domain" description="PAC" evidence="8">
    <location>
        <begin position="686"/>
        <end position="748"/>
    </location>
</feature>
<dbReference type="SUPFAM" id="SSF55785">
    <property type="entry name" value="PYP-like sensor domain (PAS domain)"/>
    <property type="match status" value="6"/>
</dbReference>
<dbReference type="Pfam" id="PF13426">
    <property type="entry name" value="PAS_9"/>
    <property type="match status" value="1"/>
</dbReference>
<feature type="domain" description="PAS" evidence="7">
    <location>
        <begin position="145"/>
        <end position="218"/>
    </location>
</feature>
<evidence type="ECO:0000259" key="8">
    <source>
        <dbReference type="PROSITE" id="PS50113"/>
    </source>
</evidence>
<comment type="catalytic activity">
    <reaction evidence="1">
        <text>ATP + protein L-histidine = ADP + protein N-phospho-L-histidine.</text>
        <dbReference type="EC" id="2.7.13.3"/>
    </reaction>
</comment>
<dbReference type="Gene3D" id="3.30.565.10">
    <property type="entry name" value="Histidine kinase-like ATPase, C-terminal domain"/>
    <property type="match status" value="1"/>
</dbReference>
<dbReference type="CDD" id="cd00082">
    <property type="entry name" value="HisKA"/>
    <property type="match status" value="1"/>
</dbReference>
<dbReference type="Gene3D" id="1.10.287.130">
    <property type="match status" value="1"/>
</dbReference>
<dbReference type="InterPro" id="IPR003594">
    <property type="entry name" value="HATPase_dom"/>
</dbReference>
<dbReference type="PANTHER" id="PTHR43304">
    <property type="entry name" value="PHYTOCHROME-LIKE PROTEIN CPH1"/>
    <property type="match status" value="1"/>
</dbReference>
<dbReference type="InterPro" id="IPR000700">
    <property type="entry name" value="PAS-assoc_C"/>
</dbReference>
<feature type="domain" description="PAC" evidence="8">
    <location>
        <begin position="578"/>
        <end position="627"/>
    </location>
</feature>